<proteinExistence type="inferred from homology"/>
<reference evidence="4 5" key="1">
    <citation type="journal article" date="2015" name="Biotechnol. Bioeng.">
        <title>Genome sequence and phenotypic characterization of Caulobacter segnis.</title>
        <authorList>
            <person name="Patel S."/>
            <person name="Fletcher B."/>
            <person name="Scott D.C."/>
            <person name="Ely B."/>
        </authorList>
    </citation>
    <scope>NUCLEOTIDE SEQUENCE [LARGE SCALE GENOMIC DNA]</scope>
    <source>
        <strain evidence="4 5">ERI-2</strain>
    </source>
</reference>
<sequence>MRFSLFCTHSVQNNKPPLIGYPKYDWLCFFCLAFISTILGQTILNWLIKWLSTSTISMSMVGEPVVTCILAYFILGQAISYNQILGSVIILIGIAIFLIGQMTRPGKEQLGNVGEKLNKLDKRG</sequence>
<dbReference type="Proteomes" id="UP000077407">
    <property type="component" value="Unassembled WGS sequence"/>
</dbReference>
<dbReference type="InterPro" id="IPR000620">
    <property type="entry name" value="EamA_dom"/>
</dbReference>
<protein>
    <submittedName>
        <fullName evidence="4">EamA-like transporter family protein</fullName>
    </submittedName>
</protein>
<dbReference type="Gene3D" id="1.10.3730.20">
    <property type="match status" value="1"/>
</dbReference>
<dbReference type="Pfam" id="PF00892">
    <property type="entry name" value="EamA"/>
    <property type="match status" value="1"/>
</dbReference>
<keyword evidence="2" id="KW-0472">Membrane</keyword>
<dbReference type="InterPro" id="IPR037185">
    <property type="entry name" value="EmrE-like"/>
</dbReference>
<dbReference type="SUPFAM" id="SSF103481">
    <property type="entry name" value="Multidrug resistance efflux transporter EmrE"/>
    <property type="match status" value="1"/>
</dbReference>
<evidence type="ECO:0000259" key="3">
    <source>
        <dbReference type="Pfam" id="PF00892"/>
    </source>
</evidence>
<organism evidence="4 5">
    <name type="scientific">Clostridium ljungdahlii</name>
    <dbReference type="NCBI Taxonomy" id="1538"/>
    <lineage>
        <taxon>Bacteria</taxon>
        <taxon>Bacillati</taxon>
        <taxon>Bacillota</taxon>
        <taxon>Clostridia</taxon>
        <taxon>Eubacteriales</taxon>
        <taxon>Clostridiaceae</taxon>
        <taxon>Clostridium</taxon>
    </lineage>
</organism>
<feature type="transmembrane region" description="Helical" evidence="2">
    <location>
        <begin position="55"/>
        <end position="75"/>
    </location>
</feature>
<name>A0A168RA41_9CLOT</name>
<keyword evidence="2" id="KW-1133">Transmembrane helix</keyword>
<evidence type="ECO:0000256" key="1">
    <source>
        <dbReference type="ARBA" id="ARBA00007362"/>
    </source>
</evidence>
<feature type="transmembrane region" description="Helical" evidence="2">
    <location>
        <begin position="81"/>
        <end position="100"/>
    </location>
</feature>
<keyword evidence="2" id="KW-0812">Transmembrane</keyword>
<feature type="domain" description="EamA" evidence="3">
    <location>
        <begin position="16"/>
        <end position="98"/>
    </location>
</feature>
<evidence type="ECO:0000313" key="4">
    <source>
        <dbReference type="EMBL" id="OAA90423.1"/>
    </source>
</evidence>
<feature type="transmembrane region" description="Helical" evidence="2">
    <location>
        <begin position="24"/>
        <end position="48"/>
    </location>
</feature>
<evidence type="ECO:0000256" key="2">
    <source>
        <dbReference type="SAM" id="Phobius"/>
    </source>
</evidence>
<dbReference type="AlphaFoldDB" id="A0A168RA41"/>
<accession>A0A168RA41</accession>
<comment type="caution">
    <text evidence="4">The sequence shown here is derived from an EMBL/GenBank/DDBJ whole genome shotgun (WGS) entry which is preliminary data.</text>
</comment>
<comment type="similarity">
    <text evidence="1">Belongs to the EamA transporter family.</text>
</comment>
<gene>
    <name evidence="4" type="ORF">WY13_01327</name>
</gene>
<dbReference type="RefSeq" id="WP_063554872.1">
    <property type="nucleotide sequence ID" value="NZ_LITT01000011.1"/>
</dbReference>
<dbReference type="GO" id="GO:0016020">
    <property type="term" value="C:membrane"/>
    <property type="evidence" value="ECO:0007669"/>
    <property type="project" value="InterPro"/>
</dbReference>
<dbReference type="OrthoDB" id="9790852at2"/>
<dbReference type="EMBL" id="LITT01000011">
    <property type="protein sequence ID" value="OAA90423.1"/>
    <property type="molecule type" value="Genomic_DNA"/>
</dbReference>
<evidence type="ECO:0000313" key="5">
    <source>
        <dbReference type="Proteomes" id="UP000077407"/>
    </source>
</evidence>
<dbReference type="PATRIC" id="fig|1538.10.peg.231"/>